<organism evidence="1 2">
    <name type="scientific">Sphingomonas brevis</name>
    <dbReference type="NCBI Taxonomy" id="2908206"/>
    <lineage>
        <taxon>Bacteria</taxon>
        <taxon>Pseudomonadati</taxon>
        <taxon>Pseudomonadota</taxon>
        <taxon>Alphaproteobacteria</taxon>
        <taxon>Sphingomonadales</taxon>
        <taxon>Sphingomonadaceae</taxon>
        <taxon>Sphingomonas</taxon>
    </lineage>
</organism>
<gene>
    <name evidence="1" type="ORF">LZ518_11715</name>
</gene>
<evidence type="ECO:0000313" key="2">
    <source>
        <dbReference type="Proteomes" id="UP001165383"/>
    </source>
</evidence>
<dbReference type="EMBL" id="JAMGBB010000001">
    <property type="protein sequence ID" value="MCL6741794.1"/>
    <property type="molecule type" value="Genomic_DNA"/>
</dbReference>
<dbReference type="Proteomes" id="UP001165383">
    <property type="component" value="Unassembled WGS sequence"/>
</dbReference>
<dbReference type="RefSeq" id="WP_249916160.1">
    <property type="nucleotide sequence ID" value="NZ_JAMGBB010000001.1"/>
</dbReference>
<name>A0ABT0SCE2_9SPHN</name>
<protein>
    <submittedName>
        <fullName evidence="1">Uncharacterized protein</fullName>
    </submittedName>
</protein>
<accession>A0ABT0SCE2</accession>
<sequence>MSRPANIIAKADELKRLASTVSAQASRLRFPLPIAKRERLIRDCMRLRARVVDELILVGQRRSAKPAEGPAVQAALDHAERTLGEAVRKLDFTEALTKCNVRIPHLVSEADPMAWPVRPNKAKQLNDIRRSMRMVRQVEQRNLQSTVQYTARQRQAMDRAKQKLAADLSATITGLIRVNPVLAVLPDLGSIATQAGGETATAALRYIEKRNAAGLPASMGGFVAVRFKLAAKGAGWSPAATEIAGTIISKGFDLAASPALKMFVVAISVILPRAGVSAYRGGTTIYAAIRNWIGKPKKPNGEFEFVEMELAA</sequence>
<keyword evidence="2" id="KW-1185">Reference proteome</keyword>
<evidence type="ECO:0000313" key="1">
    <source>
        <dbReference type="EMBL" id="MCL6741794.1"/>
    </source>
</evidence>
<proteinExistence type="predicted"/>
<reference evidence="1" key="1">
    <citation type="submission" date="2022-05" db="EMBL/GenBank/DDBJ databases">
        <authorList>
            <person name="Jo J.-H."/>
            <person name="Im W.-T."/>
        </authorList>
    </citation>
    <scope>NUCLEOTIDE SEQUENCE</scope>
    <source>
        <strain evidence="1">RB56-2</strain>
    </source>
</reference>
<comment type="caution">
    <text evidence="1">The sequence shown here is derived from an EMBL/GenBank/DDBJ whole genome shotgun (WGS) entry which is preliminary data.</text>
</comment>